<comment type="caution">
    <text evidence="8">The sequence shown here is derived from an EMBL/GenBank/DDBJ whole genome shotgun (WGS) entry which is preliminary data.</text>
</comment>
<dbReference type="PROSITE" id="PS00330">
    <property type="entry name" value="HEMOLYSIN_CALCIUM"/>
    <property type="match status" value="1"/>
</dbReference>
<evidence type="ECO:0000256" key="2">
    <source>
        <dbReference type="ARBA" id="ARBA00004613"/>
    </source>
</evidence>
<dbReference type="SUPFAM" id="SSF51120">
    <property type="entry name" value="beta-Roll"/>
    <property type="match status" value="2"/>
</dbReference>
<dbReference type="AlphaFoldDB" id="A0A4V3AQ55"/>
<dbReference type="InterPro" id="IPR013858">
    <property type="entry name" value="Peptidase_M10B_C"/>
</dbReference>
<comment type="subcellular location">
    <subcellularLocation>
        <location evidence="2">Secreted</location>
    </subcellularLocation>
</comment>
<dbReference type="GO" id="GO:0005509">
    <property type="term" value="F:calcium ion binding"/>
    <property type="evidence" value="ECO:0007669"/>
    <property type="project" value="InterPro"/>
</dbReference>
<keyword evidence="4" id="KW-0964">Secreted</keyword>
<evidence type="ECO:0000313" key="9">
    <source>
        <dbReference type="Proteomes" id="UP000295301"/>
    </source>
</evidence>
<evidence type="ECO:0000313" key="8">
    <source>
        <dbReference type="EMBL" id="TDK41427.1"/>
    </source>
</evidence>
<evidence type="ECO:0000256" key="4">
    <source>
        <dbReference type="ARBA" id="ARBA00022525"/>
    </source>
</evidence>
<dbReference type="PANTHER" id="PTHR38340:SF1">
    <property type="entry name" value="S-LAYER PROTEIN"/>
    <property type="match status" value="1"/>
</dbReference>
<dbReference type="InterPro" id="IPR011049">
    <property type="entry name" value="Serralysin-like_metalloprot_C"/>
</dbReference>
<dbReference type="GO" id="GO:0006508">
    <property type="term" value="P:proteolysis"/>
    <property type="evidence" value="ECO:0007669"/>
    <property type="project" value="InterPro"/>
</dbReference>
<feature type="domain" description="Peptidase metallopeptidase" evidence="7">
    <location>
        <begin position="23"/>
        <end position="186"/>
    </location>
</feature>
<sequence length="426" mass="44012">MISKTDILSSMQFPLLNSVDPINGTGDPRETITYQYAGTSEPADLATGSSYTGWTAFSASEKTAFEAALAHIETFLNVTFDEVTGSDDPDMNVGKVTLAGSTAGYGGYSATTSGGSIIEYDSFVVYDNTLDLTGQPDLILHELGHALGLKHPFSPPSVPDALENNKYTIMSYDPNPDNGLNADAMMLFDVFALQDIWGEVGYNAGNTTYSGSRTDTVDAVWDTGGRDTFDASSRAGAVTLNLKAGKFSSFDAADDVVITYGTVIEDALGGAGSDKLIGNGARNTLKGGGGSDTIKGGGGNDRLSGQAGDDTLKGAKGRDVLLGGGGDDTLKGGGKKDTLKGQAGDDMLFGQAGADRFIFAKGNGNDTVADFTDDTDSLVFKKLGDADAILALATQVGADVLFDFGGGDTLTVLDTIVSVLSDDIIA</sequence>
<dbReference type="EMBL" id="SMUV01000074">
    <property type="protein sequence ID" value="TDK41427.1"/>
    <property type="molecule type" value="Genomic_DNA"/>
</dbReference>
<dbReference type="PRINTS" id="PR00313">
    <property type="entry name" value="CABNDNGRPT"/>
</dbReference>
<evidence type="ECO:0000256" key="5">
    <source>
        <dbReference type="ARBA" id="ARBA00022737"/>
    </source>
</evidence>
<gene>
    <name evidence="8" type="ORF">E1832_20365</name>
</gene>
<name>A0A4V3AQ55_9RHOB</name>
<dbReference type="SMART" id="SM00235">
    <property type="entry name" value="ZnMc"/>
    <property type="match status" value="1"/>
</dbReference>
<protein>
    <recommendedName>
        <fullName evidence="7">Peptidase metallopeptidase domain-containing protein</fullName>
    </recommendedName>
</protein>
<organism evidence="8 9">
    <name type="scientific">Antarcticimicrobium luteum</name>
    <dbReference type="NCBI Taxonomy" id="2547397"/>
    <lineage>
        <taxon>Bacteria</taxon>
        <taxon>Pseudomonadati</taxon>
        <taxon>Pseudomonadota</taxon>
        <taxon>Alphaproteobacteria</taxon>
        <taxon>Rhodobacterales</taxon>
        <taxon>Paracoccaceae</taxon>
        <taxon>Antarcticimicrobium</taxon>
    </lineage>
</organism>
<feature type="region of interest" description="Disordered" evidence="6">
    <location>
        <begin position="287"/>
        <end position="310"/>
    </location>
</feature>
<dbReference type="InterPro" id="IPR034033">
    <property type="entry name" value="Serralysin-like"/>
</dbReference>
<dbReference type="InterPro" id="IPR024079">
    <property type="entry name" value="MetalloPept_cat_dom_sf"/>
</dbReference>
<dbReference type="GO" id="GO:0008237">
    <property type="term" value="F:metallopeptidase activity"/>
    <property type="evidence" value="ECO:0007669"/>
    <property type="project" value="InterPro"/>
</dbReference>
<comment type="similarity">
    <text evidence="3">Belongs to the peptidase M10B family.</text>
</comment>
<dbReference type="GO" id="GO:0005615">
    <property type="term" value="C:extracellular space"/>
    <property type="evidence" value="ECO:0007669"/>
    <property type="project" value="InterPro"/>
</dbReference>
<keyword evidence="9" id="KW-1185">Reference proteome</keyword>
<feature type="compositionally biased region" description="Gly residues" evidence="6">
    <location>
        <begin position="287"/>
        <end position="300"/>
    </location>
</feature>
<reference evidence="8 9" key="1">
    <citation type="submission" date="2019-03" db="EMBL/GenBank/DDBJ databases">
        <title>Ruegeria lutea sp. nov., a novel strain, isolated from marine sediment, the Masan Bay, South Korea.</title>
        <authorList>
            <person name="Kim J."/>
            <person name="Kim D.-Y."/>
            <person name="Lee S.-S."/>
        </authorList>
    </citation>
    <scope>NUCLEOTIDE SEQUENCE [LARGE SCALE GENOMIC DNA]</scope>
    <source>
        <strain evidence="8 9">318-1</strain>
    </source>
</reference>
<dbReference type="InterPro" id="IPR006026">
    <property type="entry name" value="Peptidase_Metallo"/>
</dbReference>
<dbReference type="Pfam" id="PF08548">
    <property type="entry name" value="Peptidase_M10_C"/>
    <property type="match status" value="1"/>
</dbReference>
<accession>A0A4V3AQ55</accession>
<dbReference type="GO" id="GO:0008270">
    <property type="term" value="F:zinc ion binding"/>
    <property type="evidence" value="ECO:0007669"/>
    <property type="project" value="InterPro"/>
</dbReference>
<keyword evidence="5" id="KW-0677">Repeat</keyword>
<evidence type="ECO:0000256" key="6">
    <source>
        <dbReference type="SAM" id="MobiDB-lite"/>
    </source>
</evidence>
<dbReference type="Gene3D" id="2.150.10.10">
    <property type="entry name" value="Serralysin-like metalloprotease, C-terminal"/>
    <property type="match status" value="2"/>
</dbReference>
<dbReference type="Pfam" id="PF00353">
    <property type="entry name" value="HemolysinCabind"/>
    <property type="match status" value="2"/>
</dbReference>
<evidence type="ECO:0000256" key="1">
    <source>
        <dbReference type="ARBA" id="ARBA00001913"/>
    </source>
</evidence>
<dbReference type="OrthoDB" id="733404at2"/>
<dbReference type="PANTHER" id="PTHR38340">
    <property type="entry name" value="S-LAYER PROTEIN"/>
    <property type="match status" value="1"/>
</dbReference>
<evidence type="ECO:0000259" key="7">
    <source>
        <dbReference type="SMART" id="SM00235"/>
    </source>
</evidence>
<dbReference type="SUPFAM" id="SSF55486">
    <property type="entry name" value="Metalloproteases ('zincins'), catalytic domain"/>
    <property type="match status" value="1"/>
</dbReference>
<dbReference type="Gene3D" id="3.40.390.10">
    <property type="entry name" value="Collagenase (Catalytic Domain)"/>
    <property type="match status" value="1"/>
</dbReference>
<comment type="cofactor">
    <cofactor evidence="1">
        <name>Ca(2+)</name>
        <dbReference type="ChEBI" id="CHEBI:29108"/>
    </cofactor>
</comment>
<dbReference type="CDD" id="cd04277">
    <property type="entry name" value="ZnMc_serralysin_like"/>
    <property type="match status" value="1"/>
</dbReference>
<proteinExistence type="inferred from homology"/>
<dbReference type="InterPro" id="IPR050557">
    <property type="entry name" value="RTX_toxin/Mannuronan_C5-epim"/>
</dbReference>
<dbReference type="Proteomes" id="UP000295301">
    <property type="component" value="Unassembled WGS sequence"/>
</dbReference>
<dbReference type="InterPro" id="IPR001343">
    <property type="entry name" value="Hemolysn_Ca-bd"/>
</dbReference>
<dbReference type="InterPro" id="IPR018511">
    <property type="entry name" value="Hemolysin-typ_Ca-bd_CS"/>
</dbReference>
<evidence type="ECO:0000256" key="3">
    <source>
        <dbReference type="ARBA" id="ARBA00009490"/>
    </source>
</evidence>